<dbReference type="EMBL" id="BRXW01000028">
    <property type="protein sequence ID" value="GMI00918.1"/>
    <property type="molecule type" value="Genomic_DNA"/>
</dbReference>
<accession>A0A9W7C293</accession>
<proteinExistence type="predicted"/>
<comment type="caution">
    <text evidence="3">The sequence shown here is derived from an EMBL/GenBank/DDBJ whole genome shotgun (WGS) entry which is preliminary data.</text>
</comment>
<keyword evidence="1" id="KW-0175">Coiled coil</keyword>
<feature type="region of interest" description="Disordered" evidence="2">
    <location>
        <begin position="1046"/>
        <end position="1112"/>
    </location>
</feature>
<feature type="compositionally biased region" description="Basic and acidic residues" evidence="2">
    <location>
        <begin position="1064"/>
        <end position="1078"/>
    </location>
</feature>
<reference evidence="4" key="1">
    <citation type="journal article" date="2023" name="Commun. Biol.">
        <title>Genome analysis of Parmales, the sister group of diatoms, reveals the evolutionary specialization of diatoms from phago-mixotrophs to photoautotrophs.</title>
        <authorList>
            <person name="Ban H."/>
            <person name="Sato S."/>
            <person name="Yoshikawa S."/>
            <person name="Yamada K."/>
            <person name="Nakamura Y."/>
            <person name="Ichinomiya M."/>
            <person name="Sato N."/>
            <person name="Blanc-Mathieu R."/>
            <person name="Endo H."/>
            <person name="Kuwata A."/>
            <person name="Ogata H."/>
        </authorList>
    </citation>
    <scope>NUCLEOTIDE SEQUENCE [LARGE SCALE GENOMIC DNA]</scope>
    <source>
        <strain evidence="4">NIES 3700</strain>
    </source>
</reference>
<evidence type="ECO:0000313" key="4">
    <source>
        <dbReference type="Proteomes" id="UP001165122"/>
    </source>
</evidence>
<evidence type="ECO:0000256" key="1">
    <source>
        <dbReference type="SAM" id="Coils"/>
    </source>
</evidence>
<keyword evidence="4" id="KW-1185">Reference proteome</keyword>
<gene>
    <name evidence="3" type="ORF">TrLO_g12166</name>
</gene>
<dbReference type="AlphaFoldDB" id="A0A9W7C293"/>
<sequence>MVHPRPQMTPVPNKINFGVPKPRSKNYRSNLYTAAIIRGQHPTATAEKQSLIWDHVHVSSSRLKHVECGERLYSVVEKEIKIARKDEFKRDAQSALSLVIPSSAPQLSGTKNRTNSSSSLHSTHLQPTPKVDFSASSSLLPHQSSLPLHEQNRPHTHTGSRPALKSFGLLGDNRMQHAHMNRRGDGTERGEHKPRPHTKKIFSPPFQRSFLPARLSTPSLHIKRPKTKYYYNTTQKVEMHVARLARKLGADHTPHEQEEIDLSPSLFTGVIKTTKGMNKNVFASYFNRDPAQVLLFGSDFGFETVGNSFLEVDRRGRVSTQLVDHFRVDDKVTFRILNFDNMLQYLPLTYGAAVWIVVTSGDGSQNWRNGSLLGAKVTSTVGVKISEHVVGEEREPKQIGENIADTLMKKYGRRRAENINLDEKKDANHNVRTNNNDTTSSVNKGKSNIPFSSKNVGTVKPINAAIPSNRAEYQHMIEKPTQHLQILNRKHVPLGRWILRSATGKKDGDYVCNTDEVYFEQDFYYLSSTELRGGECCVRQLPAEFTAAQKTADGQYNVDRRGVFKIRLADTNPNVSGLSVSDKSVEMLEARAKRSLHSSQHMRGGGKEYAVIDMKSGGPKPLSGGEEFSKGIRLQLKSEVESMDDASLAEINKRDTNMHKFFEEKFDSVGPPDDDIIAKISGASSVFKVPSLDGEGSVVSRLSYGPVLGGGIRPNSVQFHKGESKYKHDVGFLPSVLGNTTLGSDDEDDEEHDYFDEDHNLLTNNFDRLCDSVTVGGTFGKLKKQDELLFTKLADDWENEQEAKRIAEIREASSPSPIKDHRFDSPETVGNGSEIPDDFSIGDLSAQTTQTNGSSRSLSKSRPILKNSATFSPGSNKDLDRNLKKQQLIDQHNEKQASARKLRTTTEEFLTGKKQRSPSKEILPKKIQHGRHRSLLLPQQGRATVLKQLDSTSEVKSFNDLVPGLLENYTQKNMINCMKDLDNLITKRLTATERQRKFEELANFEKMARENLAIEKAVRLARQKEIEEQEAAEQRKKAELLAARAAETAGGRSRKSTLFGGKGSRMERKTRGTRDSRKARGTMNNKEKDAVEVALESRGVGRGRETMGGSYKKKLLREKTGLRVGMKEAMNDAAAEAAAEE</sequence>
<feature type="region of interest" description="Disordered" evidence="2">
    <location>
        <begin position="180"/>
        <end position="204"/>
    </location>
</feature>
<feature type="region of interest" description="Disordered" evidence="2">
    <location>
        <begin position="426"/>
        <end position="454"/>
    </location>
</feature>
<feature type="coiled-coil region" evidence="1">
    <location>
        <begin position="1014"/>
        <end position="1046"/>
    </location>
</feature>
<organism evidence="3 4">
    <name type="scientific">Triparma laevis f. longispina</name>
    <dbReference type="NCBI Taxonomy" id="1714387"/>
    <lineage>
        <taxon>Eukaryota</taxon>
        <taxon>Sar</taxon>
        <taxon>Stramenopiles</taxon>
        <taxon>Ochrophyta</taxon>
        <taxon>Bolidophyceae</taxon>
        <taxon>Parmales</taxon>
        <taxon>Triparmaceae</taxon>
        <taxon>Triparma</taxon>
    </lineage>
</organism>
<dbReference type="Proteomes" id="UP001165122">
    <property type="component" value="Unassembled WGS sequence"/>
</dbReference>
<feature type="region of interest" description="Disordered" evidence="2">
    <location>
        <begin position="104"/>
        <end position="167"/>
    </location>
</feature>
<dbReference type="OrthoDB" id="197011at2759"/>
<feature type="compositionally biased region" description="Basic and acidic residues" evidence="2">
    <location>
        <begin position="182"/>
        <end position="193"/>
    </location>
</feature>
<feature type="compositionally biased region" description="Polar residues" evidence="2">
    <location>
        <begin position="845"/>
        <end position="860"/>
    </location>
</feature>
<evidence type="ECO:0000256" key="2">
    <source>
        <dbReference type="SAM" id="MobiDB-lite"/>
    </source>
</evidence>
<feature type="region of interest" description="Disordered" evidence="2">
    <location>
        <begin position="808"/>
        <end position="918"/>
    </location>
</feature>
<protein>
    <submittedName>
        <fullName evidence="3">Uncharacterized protein</fullName>
    </submittedName>
</protein>
<evidence type="ECO:0000313" key="3">
    <source>
        <dbReference type="EMBL" id="GMI00918.1"/>
    </source>
</evidence>
<name>A0A9W7C293_9STRA</name>
<feature type="compositionally biased region" description="Low complexity" evidence="2">
    <location>
        <begin position="112"/>
        <end position="125"/>
    </location>
</feature>
<feature type="compositionally biased region" description="Polar residues" evidence="2">
    <location>
        <begin position="430"/>
        <end position="454"/>
    </location>
</feature>
<feature type="compositionally biased region" description="Low complexity" evidence="2">
    <location>
        <begin position="134"/>
        <end position="149"/>
    </location>
</feature>